<dbReference type="RefSeq" id="WP_262067326.1">
    <property type="nucleotide sequence ID" value="NZ_JAMXOD010000031.1"/>
</dbReference>
<evidence type="ECO:0000313" key="12">
    <source>
        <dbReference type="Proteomes" id="UP001523566"/>
    </source>
</evidence>
<evidence type="ECO:0000256" key="6">
    <source>
        <dbReference type="ARBA" id="ARBA00022927"/>
    </source>
</evidence>
<proteinExistence type="inferred from homology"/>
<dbReference type="PANTHER" id="PTHR34182">
    <property type="entry name" value="PROTEIN-EXPORT MEMBRANE PROTEIN SECG"/>
    <property type="match status" value="1"/>
</dbReference>
<evidence type="ECO:0000256" key="8">
    <source>
        <dbReference type="ARBA" id="ARBA00023010"/>
    </source>
</evidence>
<dbReference type="Proteomes" id="UP001523566">
    <property type="component" value="Unassembled WGS sequence"/>
</dbReference>
<comment type="function">
    <text evidence="10">Involved in protein export. Participates in an early event of protein translocation.</text>
</comment>
<dbReference type="NCBIfam" id="TIGR00810">
    <property type="entry name" value="secG"/>
    <property type="match status" value="1"/>
</dbReference>
<evidence type="ECO:0000256" key="9">
    <source>
        <dbReference type="ARBA" id="ARBA00023136"/>
    </source>
</evidence>
<feature type="transmembrane region" description="Helical" evidence="10">
    <location>
        <begin position="57"/>
        <end position="81"/>
    </location>
</feature>
<keyword evidence="9 10" id="KW-0472">Membrane</keyword>
<dbReference type="EMBL" id="JAMZFW010000031">
    <property type="protein sequence ID" value="MCP1103553.1"/>
    <property type="molecule type" value="Genomic_DNA"/>
</dbReference>
<evidence type="ECO:0000256" key="3">
    <source>
        <dbReference type="ARBA" id="ARBA00022448"/>
    </source>
</evidence>
<keyword evidence="5 10" id="KW-0812">Transmembrane</keyword>
<evidence type="ECO:0000256" key="5">
    <source>
        <dbReference type="ARBA" id="ARBA00022692"/>
    </source>
</evidence>
<evidence type="ECO:0000256" key="10">
    <source>
        <dbReference type="RuleBase" id="RU365087"/>
    </source>
</evidence>
<protein>
    <recommendedName>
        <fullName evidence="10">Protein-export membrane protein SecG</fullName>
    </recommendedName>
</protein>
<keyword evidence="6 10" id="KW-0653">Protein transport</keyword>
<keyword evidence="3 10" id="KW-0813">Transport</keyword>
<dbReference type="InterPro" id="IPR004692">
    <property type="entry name" value="SecG"/>
</dbReference>
<sequence length="82" mass="8752">MGILKTILLIIFAIDCIALILLVLMQEGKQQGLGSLGGMTDSTFWGQNKGRSMEGNLARITTFLAVLFIVLAAVLNLPVFAG</sequence>
<dbReference type="Pfam" id="PF03840">
    <property type="entry name" value="SecG"/>
    <property type="match status" value="1"/>
</dbReference>
<keyword evidence="8 10" id="KW-0811">Translocation</keyword>
<comment type="subcellular location">
    <subcellularLocation>
        <location evidence="1 10">Cell membrane</location>
        <topology evidence="1 10">Multi-pass membrane protein</topology>
    </subcellularLocation>
</comment>
<keyword evidence="4 10" id="KW-1003">Cell membrane</keyword>
<gene>
    <name evidence="11" type="primary">secG</name>
    <name evidence="11" type="ORF">NK125_14210</name>
</gene>
<comment type="caution">
    <text evidence="11">The sequence shown here is derived from an EMBL/GenBank/DDBJ whole genome shotgun (WGS) entry which is preliminary data.</text>
</comment>
<keyword evidence="12" id="KW-1185">Reference proteome</keyword>
<evidence type="ECO:0000256" key="4">
    <source>
        <dbReference type="ARBA" id="ARBA00022475"/>
    </source>
</evidence>
<evidence type="ECO:0000256" key="1">
    <source>
        <dbReference type="ARBA" id="ARBA00004651"/>
    </source>
</evidence>
<dbReference type="PRINTS" id="PR01651">
    <property type="entry name" value="SECGEXPORT"/>
</dbReference>
<evidence type="ECO:0000256" key="2">
    <source>
        <dbReference type="ARBA" id="ARBA00008445"/>
    </source>
</evidence>
<name>A0ABT1ECI9_9FIRM</name>
<evidence type="ECO:0000256" key="7">
    <source>
        <dbReference type="ARBA" id="ARBA00022989"/>
    </source>
</evidence>
<reference evidence="11 12" key="1">
    <citation type="journal article" date="2022" name="Genome Biol. Evol.">
        <title>Host diet, physiology and behaviors set the stage for Lachnospiraceae cladogenesis.</title>
        <authorList>
            <person name="Vera-Ponce De Leon A."/>
            <person name="Schneider M."/>
            <person name="Jahnes B.C."/>
            <person name="Sadowski V."/>
            <person name="Camuy-Velez L.A."/>
            <person name="Duan J."/>
            <person name="Sabree Z.L."/>
        </authorList>
    </citation>
    <scope>NUCLEOTIDE SEQUENCE [LARGE SCALE GENOMIC DNA]</scope>
    <source>
        <strain evidence="11 12">PAL113</strain>
    </source>
</reference>
<organism evidence="11 12">
    <name type="scientific">Aequitasia blattaphilus</name>
    <dbReference type="NCBI Taxonomy" id="2949332"/>
    <lineage>
        <taxon>Bacteria</taxon>
        <taxon>Bacillati</taxon>
        <taxon>Bacillota</taxon>
        <taxon>Clostridia</taxon>
        <taxon>Lachnospirales</taxon>
        <taxon>Lachnospiraceae</taxon>
        <taxon>Aequitasia</taxon>
    </lineage>
</organism>
<accession>A0ABT1ECI9</accession>
<feature type="transmembrane region" description="Helical" evidence="10">
    <location>
        <begin position="6"/>
        <end position="25"/>
    </location>
</feature>
<comment type="similarity">
    <text evidence="2 10">Belongs to the SecG family.</text>
</comment>
<keyword evidence="7 10" id="KW-1133">Transmembrane helix</keyword>
<dbReference type="PANTHER" id="PTHR34182:SF1">
    <property type="entry name" value="PROTEIN-EXPORT MEMBRANE PROTEIN SECG"/>
    <property type="match status" value="1"/>
</dbReference>
<evidence type="ECO:0000313" key="11">
    <source>
        <dbReference type="EMBL" id="MCP1103553.1"/>
    </source>
</evidence>